<accession>A0ABZ0Q2Z2</accession>
<evidence type="ECO:0000313" key="3">
    <source>
        <dbReference type="Proteomes" id="UP001302696"/>
    </source>
</evidence>
<evidence type="ECO:0000313" key="2">
    <source>
        <dbReference type="EMBL" id="WPC20892.1"/>
    </source>
</evidence>
<protein>
    <submittedName>
        <fullName evidence="2">Uncharacterized protein</fullName>
    </submittedName>
</protein>
<gene>
    <name evidence="2" type="ORF">N6G96_06170</name>
</gene>
<name>A0ABZ0Q2Z2_9LACO</name>
<keyword evidence="1" id="KW-0812">Transmembrane</keyword>
<proteinExistence type="predicted"/>
<evidence type="ECO:0000256" key="1">
    <source>
        <dbReference type="SAM" id="Phobius"/>
    </source>
</evidence>
<feature type="transmembrane region" description="Helical" evidence="1">
    <location>
        <begin position="6"/>
        <end position="25"/>
    </location>
</feature>
<keyword evidence="1" id="KW-1133">Transmembrane helix</keyword>
<organism evidence="2 3">
    <name type="scientific">Pediococcus inopinatus</name>
    <dbReference type="NCBI Taxonomy" id="114090"/>
    <lineage>
        <taxon>Bacteria</taxon>
        <taxon>Bacillati</taxon>
        <taxon>Bacillota</taxon>
        <taxon>Bacilli</taxon>
        <taxon>Lactobacillales</taxon>
        <taxon>Lactobacillaceae</taxon>
        <taxon>Pediococcus</taxon>
    </lineage>
</organism>
<keyword evidence="3" id="KW-1185">Reference proteome</keyword>
<reference evidence="3" key="1">
    <citation type="submission" date="2024-06" db="EMBL/GenBank/DDBJ databases">
        <authorList>
            <person name="Chang H.C."/>
            <person name="Mun S.Y."/>
        </authorList>
    </citation>
    <scope>NUCLEOTIDE SEQUENCE [LARGE SCALE GENOMIC DNA]</scope>
    <source>
        <strain evidence="3">KT1</strain>
    </source>
</reference>
<keyword evidence="1" id="KW-0472">Membrane</keyword>
<feature type="transmembrane region" description="Helical" evidence="1">
    <location>
        <begin position="37"/>
        <end position="57"/>
    </location>
</feature>
<dbReference type="RefSeq" id="WP_323708979.1">
    <property type="nucleotide sequence ID" value="NZ_CP104778.1"/>
</dbReference>
<dbReference type="Proteomes" id="UP001302696">
    <property type="component" value="Chromosome"/>
</dbReference>
<dbReference type="EMBL" id="CP104778">
    <property type="protein sequence ID" value="WPC20892.1"/>
    <property type="molecule type" value="Genomic_DNA"/>
</dbReference>
<sequence>METLLGLLIIAGLIVIVVGAILFFIDYAKKNRKKVSLIVLSGGLVLILIGLVGNIGIQNHQAKIAAQEKAEQVQLAKKKNAKFTTYATSFVSTFNDIWNDTVKLNNKTDKSWSSAIESDSESFDVNKTIEKVESDNSNLILGITTNQDQLNKDIKNLKANNTGKYDIKKYETANNKIQAYANFVVNPSGSYNEYGSKTTDLNSAVTTAADAFSE</sequence>